<dbReference type="InterPro" id="IPR013412">
    <property type="entry name" value="CRISPR-assoc_RAMP_Csm3"/>
</dbReference>
<keyword evidence="3" id="KW-0540">Nuclease</keyword>
<proteinExistence type="inferred from homology"/>
<feature type="domain" description="CRISPR type III-associated protein" evidence="9">
    <location>
        <begin position="16"/>
        <end position="213"/>
    </location>
</feature>
<keyword evidence="7" id="KW-0051">Antiviral defense</keyword>
<keyword evidence="5" id="KW-0378">Hydrolase</keyword>
<dbReference type="NCBIfam" id="TIGR02582">
    <property type="entry name" value="cas7_TM1809"/>
    <property type="match status" value="1"/>
</dbReference>
<evidence type="ECO:0000256" key="2">
    <source>
        <dbReference type="ARBA" id="ARBA00022150"/>
    </source>
</evidence>
<name>A0A1V6CEF1_UNCT6</name>
<evidence type="ECO:0000256" key="3">
    <source>
        <dbReference type="ARBA" id="ARBA00022722"/>
    </source>
</evidence>
<dbReference type="PANTHER" id="PTHR35579:SF3">
    <property type="entry name" value="CRISPR SYSTEM CMS ENDORIBONUCLEASE CSM3"/>
    <property type="match status" value="1"/>
</dbReference>
<dbReference type="EMBL" id="MWDQ01000017">
    <property type="protein sequence ID" value="OQB75301.1"/>
    <property type="molecule type" value="Genomic_DNA"/>
</dbReference>
<evidence type="ECO:0000256" key="7">
    <source>
        <dbReference type="ARBA" id="ARBA00023118"/>
    </source>
</evidence>
<reference evidence="10" key="1">
    <citation type="submission" date="2017-02" db="EMBL/GenBank/DDBJ databases">
        <title>Delving into the versatile metabolic prowess of the omnipresent phylum Bacteroidetes.</title>
        <authorList>
            <person name="Nobu M.K."/>
            <person name="Mei R."/>
            <person name="Narihiro T."/>
            <person name="Kuroda K."/>
            <person name="Liu W.-T."/>
        </authorList>
    </citation>
    <scope>NUCLEOTIDE SEQUENCE</scope>
    <source>
        <strain evidence="10">ADurb.Bin131</strain>
    </source>
</reference>
<accession>A0A1V6CEF1</accession>
<evidence type="ECO:0000256" key="8">
    <source>
        <dbReference type="ARBA" id="ARBA00033183"/>
    </source>
</evidence>
<sequence length="262" mass="29632">MNNVSFLGKIMIQGSIEIKTGLRIGGMTTGVKIGGVDQPVITDPNNKPYIPGSSLKGKLRSLLEKKEQVKIANGQHSCTSIDEYKNCPICRIWGIMGDKIKDNDAFTLTRVIIRDTYLDESSITEEMRRNMDLEWTEVKMETAIDRFTGTAKGGSLRQIERIPAGAIFKPMEILFNIFEENDKDLLMKIFEAMELLEHDYLGGMGSRGYGQIKFKDIDIFWNSKRSYTQGAINQNKISNGFTTPVEILKNFETIKENIKNES</sequence>
<evidence type="ECO:0000256" key="1">
    <source>
        <dbReference type="ARBA" id="ARBA00006342"/>
    </source>
</evidence>
<evidence type="ECO:0000256" key="4">
    <source>
        <dbReference type="ARBA" id="ARBA00022759"/>
    </source>
</evidence>
<dbReference type="GO" id="GO:0016787">
    <property type="term" value="F:hydrolase activity"/>
    <property type="evidence" value="ECO:0007669"/>
    <property type="project" value="UniProtKB-KW"/>
</dbReference>
<dbReference type="InterPro" id="IPR052216">
    <property type="entry name" value="CRISPR_Csm3_endoribonuclease"/>
</dbReference>
<dbReference type="AlphaFoldDB" id="A0A1V6CEF1"/>
<comment type="caution">
    <text evidence="10">The sequence shown here is derived from an EMBL/GenBank/DDBJ whole genome shotgun (WGS) entry which is preliminary data.</text>
</comment>
<comment type="similarity">
    <text evidence="1">Belongs to the CRISPR-associated Csm3 family.</text>
</comment>
<dbReference type="PANTHER" id="PTHR35579">
    <property type="entry name" value="CRISPR SYSTEM CMS ENDORIBONUCLEASE CSM3"/>
    <property type="match status" value="1"/>
</dbReference>
<dbReference type="GO" id="GO:0003723">
    <property type="term" value="F:RNA binding"/>
    <property type="evidence" value="ECO:0007669"/>
    <property type="project" value="UniProtKB-KW"/>
</dbReference>
<keyword evidence="4" id="KW-0255">Endonuclease</keyword>
<evidence type="ECO:0000256" key="5">
    <source>
        <dbReference type="ARBA" id="ARBA00022801"/>
    </source>
</evidence>
<evidence type="ECO:0000259" key="9">
    <source>
        <dbReference type="Pfam" id="PF03787"/>
    </source>
</evidence>
<gene>
    <name evidence="10" type="ORF">BWX89_00061</name>
</gene>
<dbReference type="Proteomes" id="UP000485562">
    <property type="component" value="Unassembled WGS sequence"/>
</dbReference>
<dbReference type="GO" id="GO:0051607">
    <property type="term" value="P:defense response to virus"/>
    <property type="evidence" value="ECO:0007669"/>
    <property type="project" value="UniProtKB-KW"/>
</dbReference>
<organism evidence="10">
    <name type="scientific">candidate division TA06 bacterium ADurb.Bin131</name>
    <dbReference type="NCBI Taxonomy" id="1852827"/>
    <lineage>
        <taxon>Bacteria</taxon>
        <taxon>Bacteria division TA06</taxon>
    </lineage>
</organism>
<dbReference type="InterPro" id="IPR005537">
    <property type="entry name" value="RAMP_III_fam"/>
</dbReference>
<dbReference type="GO" id="GO:0004519">
    <property type="term" value="F:endonuclease activity"/>
    <property type="evidence" value="ECO:0007669"/>
    <property type="project" value="UniProtKB-KW"/>
</dbReference>
<evidence type="ECO:0000313" key="10">
    <source>
        <dbReference type="EMBL" id="OQB75301.1"/>
    </source>
</evidence>
<evidence type="ECO:0000256" key="6">
    <source>
        <dbReference type="ARBA" id="ARBA00022884"/>
    </source>
</evidence>
<keyword evidence="6" id="KW-0694">RNA-binding</keyword>
<dbReference type="Pfam" id="PF03787">
    <property type="entry name" value="RAMPs"/>
    <property type="match status" value="1"/>
</dbReference>
<protein>
    <recommendedName>
        <fullName evidence="2">CRISPR system Cms endoribonuclease Csm3</fullName>
    </recommendedName>
    <alternativeName>
        <fullName evidence="8">CRISPR type III A-associated RAMP protein Csm3</fullName>
    </alternativeName>
</protein>